<dbReference type="InterPro" id="IPR036291">
    <property type="entry name" value="NAD(P)-bd_dom_sf"/>
</dbReference>
<comment type="subcellular location">
    <subcellularLocation>
        <location evidence="1">Membrane</location>
    </subcellularLocation>
</comment>
<gene>
    <name evidence="4" type="ORF">AZF04_10035</name>
</gene>
<dbReference type="PANTHER" id="PTHR14097:SF7">
    <property type="entry name" value="OXIDOREDUCTASE HTATIP2"/>
    <property type="match status" value="1"/>
</dbReference>
<comment type="caution">
    <text evidence="4">The sequence shown here is derived from an EMBL/GenBank/DDBJ whole genome shotgun (WGS) entry which is preliminary data.</text>
</comment>
<dbReference type="Gene3D" id="3.40.50.720">
    <property type="entry name" value="NAD(P)-binding Rossmann-like Domain"/>
    <property type="match status" value="1"/>
</dbReference>
<evidence type="ECO:0000256" key="2">
    <source>
        <dbReference type="ARBA" id="ARBA00023136"/>
    </source>
</evidence>
<reference evidence="4" key="1">
    <citation type="submission" date="2016-02" db="EMBL/GenBank/DDBJ databases">
        <title>Genome sequence of Bacillus trypoxylicola KCTC 13244(T).</title>
        <authorList>
            <person name="Jeong H."/>
            <person name="Park S.-H."/>
            <person name="Choi S.-K."/>
        </authorList>
    </citation>
    <scope>NUCLEOTIDE SEQUENCE [LARGE SCALE GENOMIC DNA]</scope>
    <source>
        <strain evidence="4">KCTC 13244</strain>
    </source>
</reference>
<feature type="domain" description="NAD-dependent epimerase/dehydratase" evidence="3">
    <location>
        <begin position="6"/>
        <end position="115"/>
    </location>
</feature>
<dbReference type="AlphaFoldDB" id="A0A162D5W7"/>
<dbReference type="Pfam" id="PF01370">
    <property type="entry name" value="Epimerase"/>
    <property type="match status" value="1"/>
</dbReference>
<keyword evidence="2" id="KW-0472">Membrane</keyword>
<evidence type="ECO:0000259" key="3">
    <source>
        <dbReference type="Pfam" id="PF01370"/>
    </source>
</evidence>
<dbReference type="GO" id="GO:0016020">
    <property type="term" value="C:membrane"/>
    <property type="evidence" value="ECO:0007669"/>
    <property type="project" value="UniProtKB-SubCell"/>
</dbReference>
<dbReference type="RefSeq" id="WP_061949652.1">
    <property type="nucleotide sequence ID" value="NZ_LTAO01000034.1"/>
</dbReference>
<dbReference type="PANTHER" id="PTHR14097">
    <property type="entry name" value="OXIDOREDUCTASE HTATIP2"/>
    <property type="match status" value="1"/>
</dbReference>
<protein>
    <recommendedName>
        <fullName evidence="3">NAD-dependent epimerase/dehydratase domain-containing protein</fullName>
    </recommendedName>
</protein>
<dbReference type="Proteomes" id="UP000075806">
    <property type="component" value="Unassembled WGS sequence"/>
</dbReference>
<proteinExistence type="predicted"/>
<evidence type="ECO:0000256" key="1">
    <source>
        <dbReference type="ARBA" id="ARBA00004370"/>
    </source>
</evidence>
<keyword evidence="5" id="KW-1185">Reference proteome</keyword>
<dbReference type="STRING" id="519424.AZF04_10035"/>
<organism evidence="4 5">
    <name type="scientific">Alkalihalobacillus trypoxylicola</name>
    <dbReference type="NCBI Taxonomy" id="519424"/>
    <lineage>
        <taxon>Bacteria</taxon>
        <taxon>Bacillati</taxon>
        <taxon>Bacillota</taxon>
        <taxon>Bacilli</taxon>
        <taxon>Bacillales</taxon>
        <taxon>Bacillaceae</taxon>
        <taxon>Alkalihalobacillus</taxon>
    </lineage>
</organism>
<dbReference type="EMBL" id="LTAO01000034">
    <property type="protein sequence ID" value="KYG28229.1"/>
    <property type="molecule type" value="Genomic_DNA"/>
</dbReference>
<evidence type="ECO:0000313" key="4">
    <source>
        <dbReference type="EMBL" id="KYG28229.1"/>
    </source>
</evidence>
<dbReference type="SUPFAM" id="SSF51735">
    <property type="entry name" value="NAD(P)-binding Rossmann-fold domains"/>
    <property type="match status" value="1"/>
</dbReference>
<evidence type="ECO:0000313" key="5">
    <source>
        <dbReference type="Proteomes" id="UP000075806"/>
    </source>
</evidence>
<sequence>MDNKTALVVGASGLVGRNVIELLLKKDTYSQIIVLARKPLPIKHDKIQFMIIDFDQLNEEFPSVKVDDVYCCLGTTIKKAKTKELMYKIDVEYPYKIASLAQKNGLNHFLLVSAVGADAKSKLFYSRIKGELEDKIRSLQIPKVSIFRPSLLVGDREEFRLGESLAIKFYQITSWAFPSTIRAKMGIRPSVVAKAMYHSAIKDRTPLNIYSSSQMITIEDE</sequence>
<name>A0A162D5W7_9BACI</name>
<accession>A0A162D5W7</accession>
<dbReference type="InterPro" id="IPR001509">
    <property type="entry name" value="Epimerase_deHydtase"/>
</dbReference>
<dbReference type="OrthoDB" id="9798632at2"/>